<evidence type="ECO:0000313" key="3">
    <source>
        <dbReference type="Proteomes" id="UP000836841"/>
    </source>
</evidence>
<gene>
    <name evidence="2" type="ORF">TAV2_LOCUS26030</name>
</gene>
<proteinExistence type="predicted"/>
<feature type="signal peptide" evidence="1">
    <location>
        <begin position="1"/>
        <end position="27"/>
    </location>
</feature>
<evidence type="ECO:0000313" key="2">
    <source>
        <dbReference type="EMBL" id="CAH2078625.1"/>
    </source>
</evidence>
<feature type="chain" id="PRO_5043617112" evidence="1">
    <location>
        <begin position="28"/>
        <end position="210"/>
    </location>
</feature>
<keyword evidence="3" id="KW-1185">Reference proteome</keyword>
<dbReference type="Proteomes" id="UP000836841">
    <property type="component" value="Chromosome 7"/>
</dbReference>
<organism evidence="2 3">
    <name type="scientific">Thlaspi arvense</name>
    <name type="common">Field penny-cress</name>
    <dbReference type="NCBI Taxonomy" id="13288"/>
    <lineage>
        <taxon>Eukaryota</taxon>
        <taxon>Viridiplantae</taxon>
        <taxon>Streptophyta</taxon>
        <taxon>Embryophyta</taxon>
        <taxon>Tracheophyta</taxon>
        <taxon>Spermatophyta</taxon>
        <taxon>Magnoliopsida</taxon>
        <taxon>eudicotyledons</taxon>
        <taxon>Gunneridae</taxon>
        <taxon>Pentapetalae</taxon>
        <taxon>rosids</taxon>
        <taxon>malvids</taxon>
        <taxon>Brassicales</taxon>
        <taxon>Brassicaceae</taxon>
        <taxon>Thlaspideae</taxon>
        <taxon>Thlaspi</taxon>
    </lineage>
</organism>
<evidence type="ECO:0000256" key="1">
    <source>
        <dbReference type="SAM" id="SignalP"/>
    </source>
</evidence>
<dbReference type="EMBL" id="OU466863">
    <property type="protein sequence ID" value="CAH2078625.1"/>
    <property type="molecule type" value="Genomic_DNA"/>
</dbReference>
<sequence>MKQSGIAFVMNLLLLLFAAFLIRSDQSMLPLKSFKQIRTVPVLKHTKELITNAQLFTEKHFNLLTIDSPRTHVSIHRDSPNTLDLIMFCILYNSSINIAGLRLSREGPFRGIESRFNAYNLNIGKDQSSYSQIYVDSGLNNQYCKPFQQINPSIFGDGHVWSYGFWKDVIIQHVYDLFKYRVKFLSSNLEILNQENLRGYMALSIRYFPN</sequence>
<dbReference type="AlphaFoldDB" id="A0AAU9T7I5"/>
<keyword evidence="1" id="KW-0732">Signal</keyword>
<reference evidence="2 3" key="1">
    <citation type="submission" date="2022-03" db="EMBL/GenBank/DDBJ databases">
        <authorList>
            <person name="Nunn A."/>
            <person name="Chopra R."/>
            <person name="Nunn A."/>
            <person name="Contreras Garrido A."/>
        </authorList>
    </citation>
    <scope>NUCLEOTIDE SEQUENCE [LARGE SCALE GENOMIC DNA]</scope>
</reference>
<accession>A0AAU9T7I5</accession>
<protein>
    <submittedName>
        <fullName evidence="2">Uncharacterized protein</fullName>
    </submittedName>
</protein>
<name>A0AAU9T7I5_THLAR</name>